<dbReference type="Proteomes" id="UP000325577">
    <property type="component" value="Linkage Group LG10"/>
</dbReference>
<name>A0A5J5BQN7_9ASTE</name>
<dbReference type="EMBL" id="CM018033">
    <property type="protein sequence ID" value="KAA8545483.1"/>
    <property type="molecule type" value="Genomic_DNA"/>
</dbReference>
<gene>
    <name evidence="1" type="ORF">F0562_020267</name>
</gene>
<sequence length="218" mass="23475">MEPRPSKRDGVKMRPLCESGAEKLRGERDSLPLGEPVVIIVINRAPIIPSNGARAATLAIFVNRAPILGAVSSIYHLWGSGSSSGSDSGSCSCSDSGSCSCSFPWGSRCILTHWPIGSPLVMGYLSPAGFSHQVLGFSSSLWMEVAKSCAAARAEKLQDGIRLLEKQLRSEVIFRHHDLLSQLSSLKDADSALRFVRIQPTIHPPSTASTLRFSRDTV</sequence>
<accession>A0A5J5BQN7</accession>
<evidence type="ECO:0000313" key="2">
    <source>
        <dbReference type="Proteomes" id="UP000325577"/>
    </source>
</evidence>
<keyword evidence="2" id="KW-1185">Reference proteome</keyword>
<protein>
    <submittedName>
        <fullName evidence="1">Uncharacterized protein</fullName>
    </submittedName>
</protein>
<organism evidence="1 2">
    <name type="scientific">Nyssa sinensis</name>
    <dbReference type="NCBI Taxonomy" id="561372"/>
    <lineage>
        <taxon>Eukaryota</taxon>
        <taxon>Viridiplantae</taxon>
        <taxon>Streptophyta</taxon>
        <taxon>Embryophyta</taxon>
        <taxon>Tracheophyta</taxon>
        <taxon>Spermatophyta</taxon>
        <taxon>Magnoliopsida</taxon>
        <taxon>eudicotyledons</taxon>
        <taxon>Gunneridae</taxon>
        <taxon>Pentapetalae</taxon>
        <taxon>asterids</taxon>
        <taxon>Cornales</taxon>
        <taxon>Nyssaceae</taxon>
        <taxon>Nyssa</taxon>
    </lineage>
</organism>
<evidence type="ECO:0000313" key="1">
    <source>
        <dbReference type="EMBL" id="KAA8545483.1"/>
    </source>
</evidence>
<proteinExistence type="predicted"/>
<reference evidence="1 2" key="1">
    <citation type="submission" date="2019-09" db="EMBL/GenBank/DDBJ databases">
        <title>A chromosome-level genome assembly of the Chinese tupelo Nyssa sinensis.</title>
        <authorList>
            <person name="Yang X."/>
            <person name="Kang M."/>
            <person name="Yang Y."/>
            <person name="Xiong H."/>
            <person name="Wang M."/>
            <person name="Zhang Z."/>
            <person name="Wang Z."/>
            <person name="Wu H."/>
            <person name="Ma T."/>
            <person name="Liu J."/>
            <person name="Xi Z."/>
        </authorList>
    </citation>
    <scope>NUCLEOTIDE SEQUENCE [LARGE SCALE GENOMIC DNA]</scope>
    <source>
        <strain evidence="1">J267</strain>
        <tissue evidence="1">Leaf</tissue>
    </source>
</reference>
<dbReference type="AlphaFoldDB" id="A0A5J5BQN7"/>